<dbReference type="Pfam" id="PF00126">
    <property type="entry name" value="HTH_1"/>
    <property type="match status" value="1"/>
</dbReference>
<accession>A0A0H2W5F8</accession>
<feature type="domain" description="HTH lysR-type" evidence="5">
    <location>
        <begin position="23"/>
        <end position="80"/>
    </location>
</feature>
<dbReference type="InterPro" id="IPR000847">
    <property type="entry name" value="LysR_HTH_N"/>
</dbReference>
<evidence type="ECO:0000313" key="7">
    <source>
        <dbReference type="Proteomes" id="UP000000815"/>
    </source>
</evidence>
<dbReference type="SUPFAM" id="SSF53850">
    <property type="entry name" value="Periplasmic binding protein-like II"/>
    <property type="match status" value="1"/>
</dbReference>
<dbReference type="Pfam" id="PF03466">
    <property type="entry name" value="LysR_substrate"/>
    <property type="match status" value="1"/>
</dbReference>
<sequence>MWFLRQAIFHRWYGDGIPMRKLPSLRMLRVFEEACHTLSFSKAAEALFMTQSAASRQIKQLENFLGKSLFIRGHRGLELTQDEMTMLPIVRQSLDLLEEGVKHVQLSNPLQHLRLQVAPTFATRWLAPRLVTLLQRNSQLQIALISEIRQKYCDFDSAIRFGDIRRDLSNGHLLCYEQLCLVASPLVMQQGRFPPLTALPQLHILNGDSRLTNWQQWLDAAQITVAAGHNALEFSTQDQVISACTTGAGYAVLDILMISHELDNGLLRQVLPLTVTSTHGYWLEIPQDKGHSPRVIIFQEWLQRELKRDIAKRYSKGEAKPLPAVL</sequence>
<keyword evidence="3" id="KW-0238">DNA-binding</keyword>
<evidence type="ECO:0000256" key="1">
    <source>
        <dbReference type="ARBA" id="ARBA00009437"/>
    </source>
</evidence>
<dbReference type="EMBL" id="AL590842">
    <property type="protein sequence ID" value="CAL21086.1"/>
    <property type="molecule type" value="Genomic_DNA"/>
</dbReference>
<dbReference type="InterPro" id="IPR036388">
    <property type="entry name" value="WH-like_DNA-bd_sf"/>
</dbReference>
<accession>A0A2S9PDR5</accession>
<dbReference type="OrthoDB" id="6787458at2"/>
<dbReference type="PROSITE" id="PS50931">
    <property type="entry name" value="HTH_LYSR"/>
    <property type="match status" value="1"/>
</dbReference>
<dbReference type="GO" id="GO:0043565">
    <property type="term" value="F:sequence-specific DNA binding"/>
    <property type="evidence" value="ECO:0000318"/>
    <property type="project" value="GO_Central"/>
</dbReference>
<dbReference type="PIR" id="AC0300">
    <property type="entry name" value="AC0300"/>
</dbReference>
<proteinExistence type="inferred from homology"/>
<protein>
    <submittedName>
        <fullName evidence="6">LysR-family transcriptional regulator</fullName>
    </submittedName>
</protein>
<dbReference type="AlphaFoldDB" id="A0A2S9PDR5"/>
<keyword evidence="4" id="KW-0804">Transcription</keyword>
<dbReference type="Gene3D" id="1.10.10.10">
    <property type="entry name" value="Winged helix-like DNA-binding domain superfamily/Winged helix DNA-binding domain"/>
    <property type="match status" value="1"/>
</dbReference>
<evidence type="ECO:0000256" key="4">
    <source>
        <dbReference type="ARBA" id="ARBA00023163"/>
    </source>
</evidence>
<dbReference type="InterPro" id="IPR036390">
    <property type="entry name" value="WH_DNA-bd_sf"/>
</dbReference>
<dbReference type="KEGG" id="ype:YPO2458"/>
<accession>Q7CJ33</accession>
<dbReference type="PATRIC" id="fig|214092.21.peg.2871"/>
<evidence type="ECO:0000313" key="6">
    <source>
        <dbReference type="EMBL" id="CAL21086.1"/>
    </source>
</evidence>
<dbReference type="SUPFAM" id="SSF46785">
    <property type="entry name" value="Winged helix' DNA-binding domain"/>
    <property type="match status" value="1"/>
</dbReference>
<dbReference type="PRINTS" id="PR00039">
    <property type="entry name" value="HTHLYSR"/>
</dbReference>
<name>A0A2S9PDR5_YERPE</name>
<gene>
    <name evidence="6" type="ordered locus">YPO2458</name>
</gene>
<organism evidence="6 7">
    <name type="scientific">Yersinia pestis</name>
    <dbReference type="NCBI Taxonomy" id="632"/>
    <lineage>
        <taxon>Bacteria</taxon>
        <taxon>Pseudomonadati</taxon>
        <taxon>Pseudomonadota</taxon>
        <taxon>Gammaproteobacteria</taxon>
        <taxon>Enterobacterales</taxon>
        <taxon>Yersiniaceae</taxon>
        <taxon>Yersinia</taxon>
    </lineage>
</organism>
<reference evidence="6 7" key="1">
    <citation type="journal article" date="2001" name="Nature">
        <title>Genome sequence of Yersinia pestis, the causative agent of plague.</title>
        <authorList>
            <person name="Parkhill J."/>
            <person name="Wren B.W."/>
            <person name="Thomson N.R."/>
            <person name="Titball R.W."/>
            <person name="Holden M.T.G."/>
            <person name="Prentice M.B."/>
            <person name="Sebaihia M."/>
            <person name="James K.D."/>
            <person name="Churcher C."/>
            <person name="Mungall K.L."/>
            <person name="Baker S."/>
            <person name="Basham D."/>
            <person name="Bentley S.D."/>
            <person name="Brooks K."/>
            <person name="Cerdeno-Tarraga A.M."/>
            <person name="Chillingworth T."/>
            <person name="Cronin A."/>
            <person name="Davies R.M."/>
            <person name="Davis P."/>
            <person name="Dougan G."/>
            <person name="Feltwell T."/>
            <person name="Hamlin N."/>
            <person name="Holroyd S."/>
            <person name="Jagels K."/>
            <person name="Leather S."/>
            <person name="Karlyshev A.V."/>
            <person name="Moule S."/>
            <person name="Oyston P.C.F."/>
            <person name="Quail M."/>
            <person name="Rutherford K."/>
            <person name="Simmonds M."/>
            <person name="Skelton J."/>
            <person name="Stevens K."/>
            <person name="Whitehead S."/>
            <person name="Barrell B.G."/>
        </authorList>
    </citation>
    <scope>NUCLEOTIDE SEQUENCE [LARGE SCALE GENOMIC DNA]</scope>
    <source>
        <strain evidence="7">CO-92 / Biovar Orientalis</strain>
    </source>
</reference>
<dbReference type="GO" id="GO:0003700">
    <property type="term" value="F:DNA-binding transcription factor activity"/>
    <property type="evidence" value="ECO:0000318"/>
    <property type="project" value="GO_Central"/>
</dbReference>
<evidence type="ECO:0000259" key="5">
    <source>
        <dbReference type="PROSITE" id="PS50931"/>
    </source>
</evidence>
<comment type="similarity">
    <text evidence="1">Belongs to the LysR transcriptional regulatory family.</text>
</comment>
<keyword evidence="7" id="KW-1185">Reference proteome</keyword>
<evidence type="ECO:0000256" key="3">
    <source>
        <dbReference type="ARBA" id="ARBA00023125"/>
    </source>
</evidence>
<dbReference type="InterPro" id="IPR005119">
    <property type="entry name" value="LysR_subst-bd"/>
</dbReference>
<dbReference type="InterPro" id="IPR058163">
    <property type="entry name" value="LysR-type_TF_proteobact-type"/>
</dbReference>
<dbReference type="PANTHER" id="PTHR30537:SF58">
    <property type="entry name" value="HTH-TYPE TRANSCRIPTIONAL REGULATOR PERR"/>
    <property type="match status" value="1"/>
</dbReference>
<evidence type="ECO:0000256" key="2">
    <source>
        <dbReference type="ARBA" id="ARBA00023015"/>
    </source>
</evidence>
<dbReference type="Gene3D" id="3.40.190.10">
    <property type="entry name" value="Periplasmic binding protein-like II"/>
    <property type="match status" value="2"/>
</dbReference>
<accession>Q74TB2</accession>
<keyword evidence="2" id="KW-0805">Transcription regulation</keyword>
<dbReference type="GO" id="GO:0006351">
    <property type="term" value="P:DNA-templated transcription"/>
    <property type="evidence" value="ECO:0000318"/>
    <property type="project" value="GO_Central"/>
</dbReference>
<dbReference type="Proteomes" id="UP000000815">
    <property type="component" value="Chromosome"/>
</dbReference>
<dbReference type="PANTHER" id="PTHR30537">
    <property type="entry name" value="HTH-TYPE TRANSCRIPTIONAL REGULATOR"/>
    <property type="match status" value="1"/>
</dbReference>